<protein>
    <submittedName>
        <fullName evidence="1">DUF72 domain-containing protein</fullName>
    </submittedName>
</protein>
<keyword evidence="2" id="KW-1185">Reference proteome</keyword>
<organism evidence="1 2">
    <name type="scientific">Propioniciclava soli</name>
    <dbReference type="NCBI Taxonomy" id="2775081"/>
    <lineage>
        <taxon>Bacteria</taxon>
        <taxon>Bacillati</taxon>
        <taxon>Actinomycetota</taxon>
        <taxon>Actinomycetes</taxon>
        <taxon>Propionibacteriales</taxon>
        <taxon>Propionibacteriaceae</taxon>
        <taxon>Propioniciclava</taxon>
    </lineage>
</organism>
<dbReference type="PANTHER" id="PTHR30348:SF4">
    <property type="entry name" value="DUF72 DOMAIN-CONTAINING PROTEIN"/>
    <property type="match status" value="1"/>
</dbReference>
<dbReference type="PANTHER" id="PTHR30348">
    <property type="entry name" value="UNCHARACTERIZED PROTEIN YECE"/>
    <property type="match status" value="1"/>
</dbReference>
<evidence type="ECO:0000313" key="2">
    <source>
        <dbReference type="Proteomes" id="UP001434337"/>
    </source>
</evidence>
<dbReference type="Pfam" id="PF01904">
    <property type="entry name" value="DUF72"/>
    <property type="match status" value="1"/>
</dbReference>
<dbReference type="Proteomes" id="UP001434337">
    <property type="component" value="Chromosome"/>
</dbReference>
<evidence type="ECO:0000313" key="1">
    <source>
        <dbReference type="EMBL" id="WZW98697.1"/>
    </source>
</evidence>
<reference evidence="1 2" key="1">
    <citation type="journal article" date="2023" name="Environ Microbiome">
        <title>A coral-associated actinobacterium mitigates coral bleaching under heat stress.</title>
        <authorList>
            <person name="Li J."/>
            <person name="Zou Y."/>
            <person name="Li Q."/>
            <person name="Zhang J."/>
            <person name="Bourne D.G."/>
            <person name="Lyu Y."/>
            <person name="Liu C."/>
            <person name="Zhang S."/>
        </authorList>
    </citation>
    <scope>NUCLEOTIDE SEQUENCE [LARGE SCALE GENOMIC DNA]</scope>
    <source>
        <strain evidence="1 2">SCSIO 13291</strain>
    </source>
</reference>
<dbReference type="SUPFAM" id="SSF117396">
    <property type="entry name" value="TM1631-like"/>
    <property type="match status" value="1"/>
</dbReference>
<dbReference type="InterPro" id="IPR036520">
    <property type="entry name" value="UPF0759_sf"/>
</dbReference>
<sequence>MGTWIGTSGWSYDHWNEVLYHGCSPGARLARYVEAFDTVELNASFYRWPRDATFTSWQRRLPAGFRLTVKAPRALTHARRLHEPEYWAGRITAAWDRLYDKRGMLLVQLPPDLERDDARLDHFLGLLPWWVPAAVEFRHPSWVCHDVFALLERRRASYVVMSGAGLPCVLRATGQAVYVRLHGPDDHWLYGGSYTDDDLRWWADRIREWEAQGRDVYAYFNNDGDGNAVRDARTLRSFL</sequence>
<proteinExistence type="predicted"/>
<gene>
    <name evidence="1" type="ORF">PCC79_00370</name>
</gene>
<name>A0ABZ3C927_9ACTN</name>
<dbReference type="InterPro" id="IPR002763">
    <property type="entry name" value="DUF72"/>
</dbReference>
<dbReference type="RefSeq" id="WP_342372674.1">
    <property type="nucleotide sequence ID" value="NZ_CP115965.1"/>
</dbReference>
<dbReference type="Gene3D" id="3.20.20.410">
    <property type="entry name" value="Protein of unknown function UPF0759"/>
    <property type="match status" value="1"/>
</dbReference>
<dbReference type="EMBL" id="CP115965">
    <property type="protein sequence ID" value="WZW98697.1"/>
    <property type="molecule type" value="Genomic_DNA"/>
</dbReference>
<accession>A0ABZ3C927</accession>